<accession>B1M6U8</accession>
<protein>
    <submittedName>
        <fullName evidence="2">Uncharacterized protein</fullName>
    </submittedName>
</protein>
<name>B1M6U8_METRJ</name>
<keyword evidence="1" id="KW-1133">Transmembrane helix</keyword>
<proteinExistence type="predicted"/>
<dbReference type="EMBL" id="CP001001">
    <property type="protein sequence ID" value="ACB25189.1"/>
    <property type="molecule type" value="Genomic_DNA"/>
</dbReference>
<organism evidence="2 3">
    <name type="scientific">Methylobacterium radiotolerans (strain ATCC 27329 / DSM 1819 / JCM 2831 / NBRC 15690 / NCIMB 10815 / 0-1)</name>
    <dbReference type="NCBI Taxonomy" id="426355"/>
    <lineage>
        <taxon>Bacteria</taxon>
        <taxon>Pseudomonadati</taxon>
        <taxon>Pseudomonadota</taxon>
        <taxon>Alphaproteobacteria</taxon>
        <taxon>Hyphomicrobiales</taxon>
        <taxon>Methylobacteriaceae</taxon>
        <taxon>Methylobacterium</taxon>
    </lineage>
</organism>
<evidence type="ECO:0000256" key="1">
    <source>
        <dbReference type="SAM" id="Phobius"/>
    </source>
</evidence>
<keyword evidence="1" id="KW-0472">Membrane</keyword>
<feature type="transmembrane region" description="Helical" evidence="1">
    <location>
        <begin position="5"/>
        <end position="24"/>
    </location>
</feature>
<keyword evidence="1" id="KW-0812">Transmembrane</keyword>
<evidence type="ECO:0000313" key="3">
    <source>
        <dbReference type="Proteomes" id="UP000006589"/>
    </source>
</evidence>
<dbReference type="AlphaFoldDB" id="B1M6U8"/>
<gene>
    <name evidence="2" type="ordered locus">Mrad2831_3209</name>
</gene>
<dbReference type="HOGENOM" id="CLU_101358_0_0_5"/>
<reference evidence="2 3" key="1">
    <citation type="submission" date="2008-03" db="EMBL/GenBank/DDBJ databases">
        <title>Complete sequence of chromosome of Methylobacterium radiotolerans JCM 2831.</title>
        <authorList>
            <consortium name="US DOE Joint Genome Institute"/>
            <person name="Copeland A."/>
            <person name="Lucas S."/>
            <person name="Lapidus A."/>
            <person name="Glavina del Rio T."/>
            <person name="Dalin E."/>
            <person name="Tice H."/>
            <person name="Bruce D."/>
            <person name="Goodwin L."/>
            <person name="Pitluck S."/>
            <person name="Kiss H."/>
            <person name="Brettin T."/>
            <person name="Detter J.C."/>
            <person name="Han C."/>
            <person name="Kuske C.R."/>
            <person name="Schmutz J."/>
            <person name="Larimer F."/>
            <person name="Land M."/>
            <person name="Hauser L."/>
            <person name="Kyrpides N."/>
            <person name="Mikhailova N."/>
            <person name="Marx C.J."/>
            <person name="Richardson P."/>
        </authorList>
    </citation>
    <scope>NUCLEOTIDE SEQUENCE [LARGE SCALE GENOMIC DNA]</scope>
    <source>
        <strain evidence="3">ATCC 27329 / DSM 1819 / JCM 2831 / NBRC 15690 / NCIMB 10815 / 0-1</strain>
    </source>
</reference>
<sequence>MKRRIILIATIVSLVAIIVFFMTYKSPKHPARNPLSVKRYDVIATSNAPEPWDSIEGYIGYEIVNRECLPISSFLGQQDVPNFGISIEMKRVDDHTWKGYFFRDAWQDADLYNLGICHWDVTSVGISAIARKVRFNWSHTLNTLLRDGLKTSYFKKSLDGDAGAVRYGAQTLTVEDPEVLQSPSAYFPVTIAVKTGVH</sequence>
<dbReference type="Proteomes" id="UP000006589">
    <property type="component" value="Chromosome"/>
</dbReference>
<dbReference type="KEGG" id="mrd:Mrad2831_3209"/>
<evidence type="ECO:0000313" key="2">
    <source>
        <dbReference type="EMBL" id="ACB25189.1"/>
    </source>
</evidence>